<gene>
    <name evidence="1" type="ORF">ABIC20_007238</name>
</gene>
<dbReference type="Proteomes" id="UP001549119">
    <property type="component" value="Unassembled WGS sequence"/>
</dbReference>
<reference evidence="1 2" key="1">
    <citation type="submission" date="2024-06" db="EMBL/GenBank/DDBJ databases">
        <title>Genomics of switchgrass bacterial isolates.</title>
        <authorList>
            <person name="Shade A."/>
        </authorList>
    </citation>
    <scope>NUCLEOTIDE SEQUENCE [LARGE SCALE GENOMIC DNA]</scope>
    <source>
        <strain evidence="1 2">PvP084</strain>
    </source>
</reference>
<sequence length="96" mass="10273">MPVAASALPPCAYRAALTDLLGVFPAGSDWRQTEAVAERLDELEYEARWCRAPETTLAAIRGARVLLAIAGSPPSRELITGRAAPARTDPRRCGIV</sequence>
<name>A0ABV2NTZ1_9HYPH</name>
<accession>A0ABV2NTZ1</accession>
<proteinExistence type="predicted"/>
<keyword evidence="2" id="KW-1185">Reference proteome</keyword>
<dbReference type="EMBL" id="JBEPNW010000007">
    <property type="protein sequence ID" value="MET3869853.1"/>
    <property type="molecule type" value="Genomic_DNA"/>
</dbReference>
<dbReference type="RefSeq" id="WP_209735532.1">
    <property type="nucleotide sequence ID" value="NZ_JBEPNV010000004.1"/>
</dbReference>
<comment type="caution">
    <text evidence="1">The sequence shown here is derived from an EMBL/GenBank/DDBJ whole genome shotgun (WGS) entry which is preliminary data.</text>
</comment>
<evidence type="ECO:0000313" key="2">
    <source>
        <dbReference type="Proteomes" id="UP001549119"/>
    </source>
</evidence>
<organism evidence="1 2">
    <name type="scientific">Methylobacterium radiotolerans</name>
    <dbReference type="NCBI Taxonomy" id="31998"/>
    <lineage>
        <taxon>Bacteria</taxon>
        <taxon>Pseudomonadati</taxon>
        <taxon>Pseudomonadota</taxon>
        <taxon>Alphaproteobacteria</taxon>
        <taxon>Hyphomicrobiales</taxon>
        <taxon>Methylobacteriaceae</taxon>
        <taxon>Methylobacterium</taxon>
    </lineage>
</organism>
<protein>
    <submittedName>
        <fullName evidence="1">Uncharacterized protein</fullName>
    </submittedName>
</protein>
<evidence type="ECO:0000313" key="1">
    <source>
        <dbReference type="EMBL" id="MET3869853.1"/>
    </source>
</evidence>